<evidence type="ECO:0000259" key="9">
    <source>
        <dbReference type="SMART" id="SM01351"/>
    </source>
</evidence>
<evidence type="ECO:0000256" key="8">
    <source>
        <dbReference type="SAM" id="SignalP"/>
    </source>
</evidence>
<dbReference type="SMART" id="SM01351">
    <property type="entry name" value="Aspzincin_M35"/>
    <property type="match status" value="1"/>
</dbReference>
<dbReference type="Gene3D" id="2.60.40.2970">
    <property type="match status" value="1"/>
</dbReference>
<feature type="signal peptide" evidence="8">
    <location>
        <begin position="1"/>
        <end position="19"/>
    </location>
</feature>
<evidence type="ECO:0000256" key="1">
    <source>
        <dbReference type="ARBA" id="ARBA00001947"/>
    </source>
</evidence>
<dbReference type="GO" id="GO:0004222">
    <property type="term" value="F:metalloendopeptidase activity"/>
    <property type="evidence" value="ECO:0007669"/>
    <property type="project" value="InterPro"/>
</dbReference>
<dbReference type="AlphaFoldDB" id="A0A1X7UCX2"/>
<dbReference type="InterPro" id="IPR050414">
    <property type="entry name" value="Fungal_M35_metalloproteases"/>
</dbReference>
<proteinExistence type="inferred from homology"/>
<evidence type="ECO:0000313" key="10">
    <source>
        <dbReference type="EnsemblMetazoa" id="Aqu2.1.25340_001"/>
    </source>
</evidence>
<feature type="domain" description="Lysine-specific metallo-endopeptidase" evidence="9">
    <location>
        <begin position="219"/>
        <end position="348"/>
    </location>
</feature>
<keyword evidence="8" id="KW-0732">Signal</keyword>
<dbReference type="PANTHER" id="PTHR37016:SF3">
    <property type="entry name" value="NEUTRAL PROTEASE 2-RELATED"/>
    <property type="match status" value="1"/>
</dbReference>
<keyword evidence="3" id="KW-0645">Protease</keyword>
<protein>
    <recommendedName>
        <fullName evidence="9">Lysine-specific metallo-endopeptidase domain-containing protein</fullName>
    </recommendedName>
</protein>
<dbReference type="OrthoDB" id="5976123at2759"/>
<comment type="similarity">
    <text evidence="2">Belongs to the peptidase M35 family.</text>
</comment>
<evidence type="ECO:0000256" key="4">
    <source>
        <dbReference type="ARBA" id="ARBA00022723"/>
    </source>
</evidence>
<keyword evidence="5" id="KW-0378">Hydrolase</keyword>
<dbReference type="InterPro" id="IPR024079">
    <property type="entry name" value="MetalloPept_cat_dom_sf"/>
</dbReference>
<evidence type="ECO:0000256" key="7">
    <source>
        <dbReference type="ARBA" id="ARBA00023049"/>
    </source>
</evidence>
<evidence type="ECO:0000256" key="6">
    <source>
        <dbReference type="ARBA" id="ARBA00022833"/>
    </source>
</evidence>
<keyword evidence="4" id="KW-0479">Metal-binding</keyword>
<dbReference type="EnsemblMetazoa" id="Aqu2.1.25340_001">
    <property type="protein sequence ID" value="Aqu2.1.25340_001"/>
    <property type="gene ID" value="Aqu2.1.25340"/>
</dbReference>
<evidence type="ECO:0000256" key="2">
    <source>
        <dbReference type="ARBA" id="ARBA00010279"/>
    </source>
</evidence>
<keyword evidence="7" id="KW-0482">Metalloprotease</keyword>
<dbReference type="InterPro" id="IPR029463">
    <property type="entry name" value="Lys_MEP"/>
</dbReference>
<evidence type="ECO:0000256" key="5">
    <source>
        <dbReference type="ARBA" id="ARBA00022801"/>
    </source>
</evidence>
<name>A0A1X7UCX2_AMPQE</name>
<organism evidence="10">
    <name type="scientific">Amphimedon queenslandica</name>
    <name type="common">Sponge</name>
    <dbReference type="NCBI Taxonomy" id="400682"/>
    <lineage>
        <taxon>Eukaryota</taxon>
        <taxon>Metazoa</taxon>
        <taxon>Porifera</taxon>
        <taxon>Demospongiae</taxon>
        <taxon>Heteroscleromorpha</taxon>
        <taxon>Haplosclerida</taxon>
        <taxon>Niphatidae</taxon>
        <taxon>Amphimedon</taxon>
    </lineage>
</organism>
<comment type="cofactor">
    <cofactor evidence="1">
        <name>Zn(2+)</name>
        <dbReference type="ChEBI" id="CHEBI:29105"/>
    </cofactor>
</comment>
<dbReference type="Pfam" id="PF14521">
    <property type="entry name" value="Aspzincin_M35"/>
    <property type="match status" value="1"/>
</dbReference>
<evidence type="ECO:0000256" key="3">
    <source>
        <dbReference type="ARBA" id="ARBA00022670"/>
    </source>
</evidence>
<keyword evidence="6" id="KW-0862">Zinc</keyword>
<sequence length="350" mass="39287">MKTLLSLFCLVTYLTCALSANGWPVSLDMACNKALSAVACSFEFTNNADQDLYLLKRNTPLEGLYSEFVSVSLDGRPLEYQGIDMRCAPPTKDEFVLLKAGESISATVQITDAFSIDTDGLYTVQYSRPLQYLSVNEMSVMSVDQLRESIVRESVHIHLERTHLLLRPKKEKVEFDYTVYIESCTAAEFNGNRENNVTLAAHKKLCAGIDKAKGRVGNNNLYVTWFGAYTEAREKTVKKVYSSMRSKLESTSVTYYNNGPKCEGKPRAVAYTYRPSKVVYLCEAFYRLPLACSGTSSTKEGTLVHEWAHAFADRSDEGYGPDNCKGFARDDPDKAINNADNFKYHYCESQ</sequence>
<dbReference type="GO" id="GO:0006508">
    <property type="term" value="P:proteolysis"/>
    <property type="evidence" value="ECO:0007669"/>
    <property type="project" value="UniProtKB-KW"/>
</dbReference>
<dbReference type="GO" id="GO:0046872">
    <property type="term" value="F:metal ion binding"/>
    <property type="evidence" value="ECO:0007669"/>
    <property type="project" value="UniProtKB-KW"/>
</dbReference>
<dbReference type="PANTHER" id="PTHR37016">
    <property type="match status" value="1"/>
</dbReference>
<feature type="chain" id="PRO_5012281912" description="Lysine-specific metallo-endopeptidase domain-containing protein" evidence="8">
    <location>
        <begin position="20"/>
        <end position="350"/>
    </location>
</feature>
<dbReference type="SUPFAM" id="SSF55486">
    <property type="entry name" value="Metalloproteases ('zincins'), catalytic domain"/>
    <property type="match status" value="1"/>
</dbReference>
<accession>A0A1X7UCX2</accession>
<dbReference type="InParanoid" id="A0A1X7UCX2"/>
<reference evidence="10" key="1">
    <citation type="submission" date="2017-05" db="UniProtKB">
        <authorList>
            <consortium name="EnsemblMetazoa"/>
        </authorList>
    </citation>
    <scope>IDENTIFICATION</scope>
</reference>
<dbReference type="Gene3D" id="3.40.390.10">
    <property type="entry name" value="Collagenase (Catalytic Domain)"/>
    <property type="match status" value="1"/>
</dbReference>